<dbReference type="EMBL" id="FXAZ01000004">
    <property type="protein sequence ID" value="SMG52097.1"/>
    <property type="molecule type" value="Genomic_DNA"/>
</dbReference>
<protein>
    <recommendedName>
        <fullName evidence="3">Cof subfamily of IIB subfamily of haloacid dehalogenase superfamily/HAD-superfamily hydrolase, subfamily IIB</fullName>
    </recommendedName>
</protein>
<sequence length="264" mass="28915">MAIRTVFFDIDGTLLDEQKQIPESAKQAVRQLQESGVETVIATGRPPVNFEWIREELGIHSYVSLNGNYVVREGELIFDNPIPAELVTTFKATTMKNGHGLGLVSHDEYRLTLLTHEAESCLGNHGLTVPTVAPSFDEEHKIYQCLLFADENTGRDYEQQFPELHVMHWDELAADVQLRGSSKALGIEHYLQAAGVKQEDSMAFGDGINDLEMLQYVGTGIAMGNAGDALKAVADKVTLKASEGGIAAALQELGLIQAMELESK</sequence>
<dbReference type="PROSITE" id="PS01229">
    <property type="entry name" value="COF_2"/>
    <property type="match status" value="1"/>
</dbReference>
<dbReference type="Gene3D" id="3.30.1240.10">
    <property type="match status" value="1"/>
</dbReference>
<dbReference type="Pfam" id="PF08282">
    <property type="entry name" value="Hydrolase_3"/>
    <property type="match status" value="1"/>
</dbReference>
<dbReference type="SFLD" id="SFLDG01140">
    <property type="entry name" value="C2.B:_Phosphomannomutase_and_P"/>
    <property type="match status" value="1"/>
</dbReference>
<dbReference type="GO" id="GO:0005829">
    <property type="term" value="C:cytosol"/>
    <property type="evidence" value="ECO:0007669"/>
    <property type="project" value="TreeGrafter"/>
</dbReference>
<dbReference type="Proteomes" id="UP000193834">
    <property type="component" value="Unassembled WGS sequence"/>
</dbReference>
<dbReference type="CDD" id="cd07517">
    <property type="entry name" value="HAD_HPP"/>
    <property type="match status" value="1"/>
</dbReference>
<dbReference type="GO" id="GO:0000287">
    <property type="term" value="F:magnesium ion binding"/>
    <property type="evidence" value="ECO:0007669"/>
    <property type="project" value="TreeGrafter"/>
</dbReference>
<dbReference type="InterPro" id="IPR023214">
    <property type="entry name" value="HAD_sf"/>
</dbReference>
<dbReference type="SUPFAM" id="SSF56784">
    <property type="entry name" value="HAD-like"/>
    <property type="match status" value="1"/>
</dbReference>
<organism evidence="1 2">
    <name type="scientific">Paenibacillus aquistagni</name>
    <dbReference type="NCBI Taxonomy" id="1852522"/>
    <lineage>
        <taxon>Bacteria</taxon>
        <taxon>Bacillati</taxon>
        <taxon>Bacillota</taxon>
        <taxon>Bacilli</taxon>
        <taxon>Bacillales</taxon>
        <taxon>Paenibacillaceae</taxon>
        <taxon>Paenibacillus</taxon>
    </lineage>
</organism>
<evidence type="ECO:0000313" key="1">
    <source>
        <dbReference type="EMBL" id="SMG52097.1"/>
    </source>
</evidence>
<evidence type="ECO:0000313" key="2">
    <source>
        <dbReference type="Proteomes" id="UP000193834"/>
    </source>
</evidence>
<dbReference type="PANTHER" id="PTHR10000">
    <property type="entry name" value="PHOSPHOSERINE PHOSPHATASE"/>
    <property type="match status" value="1"/>
</dbReference>
<dbReference type="NCBIfam" id="TIGR01484">
    <property type="entry name" value="HAD-SF-IIB"/>
    <property type="match status" value="1"/>
</dbReference>
<dbReference type="AlphaFoldDB" id="A0A1X7LEX5"/>
<reference evidence="1 2" key="1">
    <citation type="submission" date="2017-04" db="EMBL/GenBank/DDBJ databases">
        <authorList>
            <person name="Afonso C.L."/>
            <person name="Miller P.J."/>
            <person name="Scott M.A."/>
            <person name="Spackman E."/>
            <person name="Goraichik I."/>
            <person name="Dimitrov K.M."/>
            <person name="Suarez D.L."/>
            <person name="Swayne D.E."/>
        </authorList>
    </citation>
    <scope>NUCLEOTIDE SEQUENCE [LARGE SCALE GENOMIC DNA]</scope>
    <source>
        <strain evidence="1 2">11</strain>
    </source>
</reference>
<dbReference type="Gene3D" id="3.40.50.1000">
    <property type="entry name" value="HAD superfamily/HAD-like"/>
    <property type="match status" value="1"/>
</dbReference>
<dbReference type="NCBIfam" id="TIGR00099">
    <property type="entry name" value="Cof-subfamily"/>
    <property type="match status" value="1"/>
</dbReference>
<dbReference type="PANTHER" id="PTHR10000:SF25">
    <property type="entry name" value="PHOSPHATASE YKRA-RELATED"/>
    <property type="match status" value="1"/>
</dbReference>
<keyword evidence="2" id="KW-1185">Reference proteome</keyword>
<evidence type="ECO:0008006" key="3">
    <source>
        <dbReference type="Google" id="ProtNLM"/>
    </source>
</evidence>
<dbReference type="InterPro" id="IPR006379">
    <property type="entry name" value="HAD-SF_hydro_IIB"/>
</dbReference>
<proteinExistence type="predicted"/>
<dbReference type="SFLD" id="SFLDS00003">
    <property type="entry name" value="Haloacid_Dehalogenase"/>
    <property type="match status" value="1"/>
</dbReference>
<gene>
    <name evidence="1" type="ORF">SAMN06295960_3344</name>
</gene>
<dbReference type="InterPro" id="IPR000150">
    <property type="entry name" value="Cof"/>
</dbReference>
<name>A0A1X7LEX5_9BACL</name>
<dbReference type="GO" id="GO:0016791">
    <property type="term" value="F:phosphatase activity"/>
    <property type="evidence" value="ECO:0007669"/>
    <property type="project" value="TreeGrafter"/>
</dbReference>
<accession>A0A1X7LEX5</accession>
<dbReference type="RefSeq" id="WP_176228954.1">
    <property type="nucleotide sequence ID" value="NZ_FXAZ01000004.1"/>
</dbReference>
<dbReference type="InterPro" id="IPR036412">
    <property type="entry name" value="HAD-like_sf"/>
</dbReference>
<dbReference type="STRING" id="1852522.SAMN06295960_3344"/>